<accession>A0ACC1HSS4</accession>
<proteinExistence type="predicted"/>
<keyword evidence="2" id="KW-1185">Reference proteome</keyword>
<reference evidence="1" key="1">
    <citation type="submission" date="2022-06" db="EMBL/GenBank/DDBJ databases">
        <title>Phylogenomic reconstructions and comparative analyses of Kickxellomycotina fungi.</title>
        <authorList>
            <person name="Reynolds N.K."/>
            <person name="Stajich J.E."/>
            <person name="Barry K."/>
            <person name="Grigoriev I.V."/>
            <person name="Crous P."/>
            <person name="Smith M.E."/>
        </authorList>
    </citation>
    <scope>NUCLEOTIDE SEQUENCE</scope>
    <source>
        <strain evidence="1">RSA 2271</strain>
    </source>
</reference>
<evidence type="ECO:0000313" key="1">
    <source>
        <dbReference type="EMBL" id="KAJ1678386.1"/>
    </source>
</evidence>
<name>A0ACC1HSS4_9FUNG</name>
<comment type="caution">
    <text evidence="1">The sequence shown here is derived from an EMBL/GenBank/DDBJ whole genome shotgun (WGS) entry which is preliminary data.</text>
</comment>
<sequence>INAINKIFSDSYRSPLSVVIVDDIERLLEWVHIGPRFSNSVLQALMVLLKKQPPKNRRLLIIATTSQRDVLRRMGMDDAFNDELHVPNLNSASALRRVLESVEMFDEDELATVTSELEGIFERKGGFNIGIKKLLLMIETAKKDENPVSRFINDVKVIAASSIAPERDTVRISSLEM</sequence>
<feature type="non-terminal residue" evidence="1">
    <location>
        <position position="1"/>
    </location>
</feature>
<protein>
    <submittedName>
        <fullName evidence="1">Transport between ER and Golgi ATPase protein</fullName>
        <ecNumber evidence="1">3.6.4.6</ecNumber>
    </submittedName>
</protein>
<organism evidence="1 2">
    <name type="scientific">Spiromyces aspiralis</name>
    <dbReference type="NCBI Taxonomy" id="68401"/>
    <lineage>
        <taxon>Eukaryota</taxon>
        <taxon>Fungi</taxon>
        <taxon>Fungi incertae sedis</taxon>
        <taxon>Zoopagomycota</taxon>
        <taxon>Kickxellomycotina</taxon>
        <taxon>Kickxellomycetes</taxon>
        <taxon>Kickxellales</taxon>
        <taxon>Kickxellaceae</taxon>
        <taxon>Spiromyces</taxon>
    </lineage>
</organism>
<dbReference type="EMBL" id="JAMZIH010001218">
    <property type="protein sequence ID" value="KAJ1678386.1"/>
    <property type="molecule type" value="Genomic_DNA"/>
</dbReference>
<keyword evidence="1" id="KW-0378">Hydrolase</keyword>
<dbReference type="Proteomes" id="UP001145114">
    <property type="component" value="Unassembled WGS sequence"/>
</dbReference>
<dbReference type="EC" id="3.6.4.6" evidence="1"/>
<gene>
    <name evidence="1" type="primary">SEC18_1</name>
    <name evidence="1" type="ORF">EV182_004155</name>
</gene>
<evidence type="ECO:0000313" key="2">
    <source>
        <dbReference type="Proteomes" id="UP001145114"/>
    </source>
</evidence>